<proteinExistence type="predicted"/>
<name>A0ABU3WVA3_9NOCA</name>
<accession>A0ABU3WVA3</accession>
<evidence type="ECO:0000313" key="2">
    <source>
        <dbReference type="Proteomes" id="UP001275440"/>
    </source>
</evidence>
<evidence type="ECO:0000313" key="1">
    <source>
        <dbReference type="EMBL" id="MDV2477924.1"/>
    </source>
</evidence>
<reference evidence="1 2" key="1">
    <citation type="submission" date="2019-10" db="EMBL/GenBank/DDBJ databases">
        <title>Draft Genome Assembly of Rhodococcus zopfii DSM44189.</title>
        <authorList>
            <person name="Sutton J.M."/>
            <person name="Akob D.M."/>
            <person name="Bushman T.J."/>
        </authorList>
    </citation>
    <scope>NUCLEOTIDE SEQUENCE [LARGE SCALE GENOMIC DNA]</scope>
    <source>
        <strain evidence="1 2">DSM 44189</strain>
    </source>
</reference>
<keyword evidence="2" id="KW-1185">Reference proteome</keyword>
<dbReference type="EMBL" id="WBMO01000005">
    <property type="protein sequence ID" value="MDV2477924.1"/>
    <property type="molecule type" value="Genomic_DNA"/>
</dbReference>
<gene>
    <name evidence="1" type="ORF">F8M49_25615</name>
</gene>
<comment type="caution">
    <text evidence="1">The sequence shown here is derived from an EMBL/GenBank/DDBJ whole genome shotgun (WGS) entry which is preliminary data.</text>
</comment>
<sequence>MELAATEQERVMAHLTNTIKHSAEAAAGKAKQTLGRWTGNRRAEDKGSRQHFVAESKKLGDKVIHAAGQGRSRLRQWRHRRSDMP</sequence>
<organism evidence="1 2">
    <name type="scientific">Rhodococcus zopfii</name>
    <dbReference type="NCBI Taxonomy" id="43772"/>
    <lineage>
        <taxon>Bacteria</taxon>
        <taxon>Bacillati</taxon>
        <taxon>Actinomycetota</taxon>
        <taxon>Actinomycetes</taxon>
        <taxon>Mycobacteriales</taxon>
        <taxon>Nocardiaceae</taxon>
        <taxon>Rhodococcus</taxon>
    </lineage>
</organism>
<dbReference type="Proteomes" id="UP001275440">
    <property type="component" value="Unassembled WGS sequence"/>
</dbReference>
<protein>
    <submittedName>
        <fullName evidence="1">CsbD family protein</fullName>
    </submittedName>
</protein>
<dbReference type="RefSeq" id="WP_072815115.1">
    <property type="nucleotide sequence ID" value="NZ_JAHWLX010000143.1"/>
</dbReference>